<organism evidence="4 5">
    <name type="scientific">Pedobacter frigoris</name>
    <dbReference type="NCBI Taxonomy" id="2571272"/>
    <lineage>
        <taxon>Bacteria</taxon>
        <taxon>Pseudomonadati</taxon>
        <taxon>Bacteroidota</taxon>
        <taxon>Sphingobacteriia</taxon>
        <taxon>Sphingobacteriales</taxon>
        <taxon>Sphingobacteriaceae</taxon>
        <taxon>Pedobacter</taxon>
    </lineage>
</organism>
<feature type="signal peptide" evidence="2">
    <location>
        <begin position="1"/>
        <end position="21"/>
    </location>
</feature>
<dbReference type="InterPro" id="IPR013766">
    <property type="entry name" value="Thioredoxin_domain"/>
</dbReference>
<evidence type="ECO:0000313" key="5">
    <source>
        <dbReference type="Proteomes" id="UP000307244"/>
    </source>
</evidence>
<keyword evidence="1" id="KW-0676">Redox-active center</keyword>
<keyword evidence="5" id="KW-1185">Reference proteome</keyword>
<feature type="chain" id="PRO_5020848153" evidence="2">
    <location>
        <begin position="22"/>
        <end position="188"/>
    </location>
</feature>
<dbReference type="RefSeq" id="WP_136834934.1">
    <property type="nucleotide sequence ID" value="NZ_SWBQ01000001.1"/>
</dbReference>
<sequence length="188" mass="20835">MKLKIFLSGMASVFILNTAIAQTTPTPANEVLSAAVKKAKAEKKNVLLMFHASWCGWCHKMDASLKDPAIKPFFDRNYVIADIVVYEHDLAKKSLENPGAAELLKKYNNADQGLPTWLVFDQDQNLLADSQMRPEGAALTSKGENVGCPAAEKEVAYFISTLKKSSKMTAKELDEVAVVFRKNEIKRN</sequence>
<dbReference type="PROSITE" id="PS00194">
    <property type="entry name" value="THIOREDOXIN_1"/>
    <property type="match status" value="1"/>
</dbReference>
<reference evidence="4 5" key="1">
    <citation type="submission" date="2019-04" db="EMBL/GenBank/DDBJ databases">
        <title>Pedobacter sp. RP-3-15 sp. nov., isolated from Arctic soil.</title>
        <authorList>
            <person name="Dahal R.H."/>
            <person name="Kim D.-U."/>
        </authorList>
    </citation>
    <scope>NUCLEOTIDE SEQUENCE [LARGE SCALE GENOMIC DNA]</scope>
    <source>
        <strain evidence="4 5">RP-3-15</strain>
    </source>
</reference>
<gene>
    <name evidence="4" type="ORF">FA047_05365</name>
</gene>
<dbReference type="OrthoDB" id="120730at2"/>
<feature type="domain" description="Thioredoxin" evidence="3">
    <location>
        <begin position="13"/>
        <end position="164"/>
    </location>
</feature>
<evidence type="ECO:0000313" key="4">
    <source>
        <dbReference type="EMBL" id="TKC09523.1"/>
    </source>
</evidence>
<dbReference type="Proteomes" id="UP000307244">
    <property type="component" value="Unassembled WGS sequence"/>
</dbReference>
<evidence type="ECO:0000259" key="3">
    <source>
        <dbReference type="PROSITE" id="PS51352"/>
    </source>
</evidence>
<accession>A0A4U1CPU9</accession>
<evidence type="ECO:0000256" key="1">
    <source>
        <dbReference type="ARBA" id="ARBA00023284"/>
    </source>
</evidence>
<dbReference type="Pfam" id="PF13899">
    <property type="entry name" value="Thioredoxin_7"/>
    <property type="match status" value="1"/>
</dbReference>
<dbReference type="SUPFAM" id="SSF52833">
    <property type="entry name" value="Thioredoxin-like"/>
    <property type="match status" value="1"/>
</dbReference>
<keyword evidence="2" id="KW-0732">Signal</keyword>
<dbReference type="AlphaFoldDB" id="A0A4U1CPU9"/>
<name>A0A4U1CPU9_9SPHI</name>
<dbReference type="InterPro" id="IPR017937">
    <property type="entry name" value="Thioredoxin_CS"/>
</dbReference>
<comment type="caution">
    <text evidence="4">The sequence shown here is derived from an EMBL/GenBank/DDBJ whole genome shotgun (WGS) entry which is preliminary data.</text>
</comment>
<dbReference type="Gene3D" id="3.40.30.10">
    <property type="entry name" value="Glutaredoxin"/>
    <property type="match status" value="1"/>
</dbReference>
<proteinExistence type="predicted"/>
<dbReference type="PROSITE" id="PS51352">
    <property type="entry name" value="THIOREDOXIN_2"/>
    <property type="match status" value="1"/>
</dbReference>
<protein>
    <submittedName>
        <fullName evidence="4">Thioredoxin family protein</fullName>
    </submittedName>
</protein>
<evidence type="ECO:0000256" key="2">
    <source>
        <dbReference type="SAM" id="SignalP"/>
    </source>
</evidence>
<dbReference type="EMBL" id="SWBQ01000001">
    <property type="protein sequence ID" value="TKC09523.1"/>
    <property type="molecule type" value="Genomic_DNA"/>
</dbReference>
<dbReference type="InterPro" id="IPR036249">
    <property type="entry name" value="Thioredoxin-like_sf"/>
</dbReference>